<dbReference type="AlphaFoldDB" id="A0A6A6HZX3"/>
<evidence type="ECO:0000256" key="1">
    <source>
        <dbReference type="SAM" id="MobiDB-lite"/>
    </source>
</evidence>
<dbReference type="EMBL" id="ML987205">
    <property type="protein sequence ID" value="KAF2243183.1"/>
    <property type="molecule type" value="Genomic_DNA"/>
</dbReference>
<feature type="region of interest" description="Disordered" evidence="1">
    <location>
        <begin position="76"/>
        <end position="97"/>
    </location>
</feature>
<keyword evidence="3" id="KW-1185">Reference proteome</keyword>
<protein>
    <submittedName>
        <fullName evidence="2">Uncharacterized protein</fullName>
    </submittedName>
</protein>
<evidence type="ECO:0000313" key="2">
    <source>
        <dbReference type="EMBL" id="KAF2243183.1"/>
    </source>
</evidence>
<organism evidence="2 3">
    <name type="scientific">Trematosphaeria pertusa</name>
    <dbReference type="NCBI Taxonomy" id="390896"/>
    <lineage>
        <taxon>Eukaryota</taxon>
        <taxon>Fungi</taxon>
        <taxon>Dikarya</taxon>
        <taxon>Ascomycota</taxon>
        <taxon>Pezizomycotina</taxon>
        <taxon>Dothideomycetes</taxon>
        <taxon>Pleosporomycetidae</taxon>
        <taxon>Pleosporales</taxon>
        <taxon>Massarineae</taxon>
        <taxon>Trematosphaeriaceae</taxon>
        <taxon>Trematosphaeria</taxon>
    </lineage>
</organism>
<feature type="compositionally biased region" description="Polar residues" evidence="1">
    <location>
        <begin position="84"/>
        <end position="97"/>
    </location>
</feature>
<accession>A0A6A6HZX3</accession>
<gene>
    <name evidence="2" type="ORF">BU26DRAFT_569896</name>
</gene>
<reference evidence="2" key="1">
    <citation type="journal article" date="2020" name="Stud. Mycol.">
        <title>101 Dothideomycetes genomes: a test case for predicting lifestyles and emergence of pathogens.</title>
        <authorList>
            <person name="Haridas S."/>
            <person name="Albert R."/>
            <person name="Binder M."/>
            <person name="Bloem J."/>
            <person name="Labutti K."/>
            <person name="Salamov A."/>
            <person name="Andreopoulos B."/>
            <person name="Baker S."/>
            <person name="Barry K."/>
            <person name="Bills G."/>
            <person name="Bluhm B."/>
            <person name="Cannon C."/>
            <person name="Castanera R."/>
            <person name="Culley D."/>
            <person name="Daum C."/>
            <person name="Ezra D."/>
            <person name="Gonzalez J."/>
            <person name="Henrissat B."/>
            <person name="Kuo A."/>
            <person name="Liang C."/>
            <person name="Lipzen A."/>
            <person name="Lutzoni F."/>
            <person name="Magnuson J."/>
            <person name="Mondo S."/>
            <person name="Nolan M."/>
            <person name="Ohm R."/>
            <person name="Pangilinan J."/>
            <person name="Park H.-J."/>
            <person name="Ramirez L."/>
            <person name="Alfaro M."/>
            <person name="Sun H."/>
            <person name="Tritt A."/>
            <person name="Yoshinaga Y."/>
            <person name="Zwiers L.-H."/>
            <person name="Turgeon B."/>
            <person name="Goodwin S."/>
            <person name="Spatafora J."/>
            <person name="Crous P."/>
            <person name="Grigoriev I."/>
        </authorList>
    </citation>
    <scope>NUCLEOTIDE SEQUENCE</scope>
    <source>
        <strain evidence="2">CBS 122368</strain>
    </source>
</reference>
<dbReference type="RefSeq" id="XP_033678187.1">
    <property type="nucleotide sequence ID" value="XM_033833940.1"/>
</dbReference>
<dbReference type="Proteomes" id="UP000800094">
    <property type="component" value="Unassembled WGS sequence"/>
</dbReference>
<name>A0A6A6HZX3_9PLEO</name>
<sequence length="144" mass="15715">MDAKKILPDRKPTTAKKAKAALRELGFSARLQDVSNSKSNDIEIISPDIPTDGNVGQANSVESTITAVIGRKAQQAVPIPTPTPRYTSQPPTLKRSASSELLKIEELGIYMEACARYNRGVREGWSEEELLRMIDSMGGKATRS</sequence>
<dbReference type="GeneID" id="54587270"/>
<evidence type="ECO:0000313" key="3">
    <source>
        <dbReference type="Proteomes" id="UP000800094"/>
    </source>
</evidence>
<proteinExistence type="predicted"/>
<dbReference type="OrthoDB" id="3671094at2759"/>